<protein>
    <recommendedName>
        <fullName evidence="4">DUF349 domain-containing protein</fullName>
    </recommendedName>
</protein>
<dbReference type="Proteomes" id="UP000199391">
    <property type="component" value="Unassembled WGS sequence"/>
</dbReference>
<feature type="region of interest" description="Disordered" evidence="1">
    <location>
        <begin position="312"/>
        <end position="428"/>
    </location>
</feature>
<feature type="compositionally biased region" description="Low complexity" evidence="1">
    <location>
        <begin position="16"/>
        <end position="41"/>
    </location>
</feature>
<sequence>MFEFLFKRPGDKPSDQQATPEQAAATAASSAQAEQTAARRAAQGERAKSLEGDEAGAVELILQSEFADVRLAAAAHVHSQPMLEKVQQAMRNTDRRVAKLMQSRLDALRHQQAEQRQAEVTIAAARKLLADEKLTPNQVAELDRMWKIIAATPELTDEFNGVRAALGKRLEDQVALQRAALDALAAVRRIAAGDVPPEVQAALVAVPAATPAPAAAQAESSPSDEQPQAAAEAPANAEPAAEVAAENASVAARAEASANDVPQTAAENAPVAAQADSPANAEPAAAEAAPDSASVAVQAEVNADDAPQAVAEAAASDTRVAAQAEASANDAPQTADVPQTAAETAAENAPAAAQADTPANAEPAAAETAVDNASVAAHADASANDAPRAAIKAEAESAPASNEPAVGATDAAAPVGDQPRASATAPVQDAAAPDAFADLLDSLAAEHAKHVAAPESAALPRHLLGDFETAMADVRAGQAALQARRAALAGWQSAGPAALSAEELTRTWKSLPQHTLAAGLQPAFDALLASVPATRRAERNERPDAARKPQDNQTGAAPAKAAPANAAKDNRENRGAEQGGERPAKPARQQAPASDASKEANKQFMATLDAMEAALAQGQLHIAADHDKLLKESKTGRLTPPQADRLAHVRGELKRLGDWARWGGNVSREELVKAVEDLQGQQLAMSELAKKVGSMRERWKALDGVSGPAPKGLWERFDTACTAAYAPAAAHFKHLADERHTNAAKAQAMISEIETMAAEIAAAGTPNYKGLAAASQRLRQAWSRLGAIDRKEKKKLDSAFGKAMDAMLAPLEQQRRVEVSGREELIEEALKLNPSDRHTLDAVRSLQERWQEHAKALPLERKQEQALWQRFRAACDAIFAARKESAHAADSERKAHLHVREDICAQLENATFGGDDKAQLAAMAKALKDAAAAWHASGHVPRASEQKIEQRYKAAVAAVQAQSDAIRKRAGAAQANALRDKLRLVQALETALTGADAIDSADWEGRWKALPPLAAEYERTLHTRYAAALAAEAQGKRAAYAGQLEAGRAKLLQEVLRLEIVAGVDSGAEFARDRLKLQVEVLQSSLKSGQKPMTQAAQFLQLCAMPALADARTATRIEQLFRRIGADSK</sequence>
<organism evidence="2 3">
    <name type="scientific">Pseudoduganella namucuonensis</name>
    <dbReference type="NCBI Taxonomy" id="1035707"/>
    <lineage>
        <taxon>Bacteria</taxon>
        <taxon>Pseudomonadati</taxon>
        <taxon>Pseudomonadota</taxon>
        <taxon>Betaproteobacteria</taxon>
        <taxon>Burkholderiales</taxon>
        <taxon>Oxalobacteraceae</taxon>
        <taxon>Telluria group</taxon>
        <taxon>Pseudoduganella</taxon>
    </lineage>
</organism>
<feature type="compositionally biased region" description="Low complexity" evidence="1">
    <location>
        <begin position="338"/>
        <end position="405"/>
    </location>
</feature>
<evidence type="ECO:0000256" key="1">
    <source>
        <dbReference type="SAM" id="MobiDB-lite"/>
    </source>
</evidence>
<evidence type="ECO:0000313" key="3">
    <source>
        <dbReference type="Proteomes" id="UP000199391"/>
    </source>
</evidence>
<feature type="compositionally biased region" description="Low complexity" evidence="1">
    <location>
        <begin position="556"/>
        <end position="567"/>
    </location>
</feature>
<reference evidence="3" key="1">
    <citation type="submission" date="2016-10" db="EMBL/GenBank/DDBJ databases">
        <authorList>
            <person name="Varghese N."/>
            <person name="Submissions S."/>
        </authorList>
    </citation>
    <scope>NUCLEOTIDE SEQUENCE [LARGE SCALE GENOMIC DNA]</scope>
    <source>
        <strain evidence="3">CGMCC 1.11014</strain>
    </source>
</reference>
<dbReference type="EMBL" id="FPBO01000028">
    <property type="protein sequence ID" value="SFV08518.1"/>
    <property type="molecule type" value="Genomic_DNA"/>
</dbReference>
<dbReference type="InterPro" id="IPR007139">
    <property type="entry name" value="DUF349"/>
</dbReference>
<feature type="compositionally biased region" description="Basic and acidic residues" evidence="1">
    <location>
        <begin position="568"/>
        <end position="584"/>
    </location>
</feature>
<dbReference type="AlphaFoldDB" id="A0A1I7LFT1"/>
<feature type="compositionally biased region" description="Basic and acidic residues" evidence="1">
    <location>
        <begin position="535"/>
        <end position="550"/>
    </location>
</feature>
<feature type="compositionally biased region" description="Low complexity" evidence="1">
    <location>
        <begin position="214"/>
        <end position="258"/>
    </location>
</feature>
<dbReference type="STRING" id="1035707.SAMN05216552_102884"/>
<feature type="compositionally biased region" description="Low complexity" evidence="1">
    <location>
        <begin position="272"/>
        <end position="293"/>
    </location>
</feature>
<proteinExistence type="predicted"/>
<evidence type="ECO:0008006" key="4">
    <source>
        <dbReference type="Google" id="ProtNLM"/>
    </source>
</evidence>
<dbReference type="RefSeq" id="WP_259741442.1">
    <property type="nucleotide sequence ID" value="NZ_FPBO01000028.1"/>
</dbReference>
<gene>
    <name evidence="2" type="ORF">SAMN05216552_102884</name>
</gene>
<feature type="compositionally biased region" description="Basic and acidic residues" evidence="1">
    <location>
        <begin position="1"/>
        <end position="14"/>
    </location>
</feature>
<dbReference type="Pfam" id="PF03993">
    <property type="entry name" value="DUF349"/>
    <property type="match status" value="2"/>
</dbReference>
<evidence type="ECO:0000313" key="2">
    <source>
        <dbReference type="EMBL" id="SFV08518.1"/>
    </source>
</evidence>
<name>A0A1I7LFT1_9BURK</name>
<keyword evidence="3" id="KW-1185">Reference proteome</keyword>
<feature type="region of interest" description="Disordered" evidence="1">
    <location>
        <begin position="535"/>
        <end position="600"/>
    </location>
</feature>
<accession>A0A1I7LFT1</accession>
<feature type="region of interest" description="Disordered" evidence="1">
    <location>
        <begin position="214"/>
        <end position="293"/>
    </location>
</feature>
<feature type="region of interest" description="Disordered" evidence="1">
    <location>
        <begin position="1"/>
        <end position="50"/>
    </location>
</feature>